<sequence>MDDQTQTGGPDAGAGAAEDADMLGAPSPQSPDDQLERDPENWTTGDDPATEAQKSYLDRLASAAGEQIPAEGLTQAKASEHIDRLQSATGMEPRES</sequence>
<dbReference type="EMBL" id="LQBL01000033">
    <property type="protein sequence ID" value="KUG51135.1"/>
    <property type="molecule type" value="Genomic_DNA"/>
</dbReference>
<evidence type="ECO:0000313" key="2">
    <source>
        <dbReference type="EMBL" id="KUG51135.1"/>
    </source>
</evidence>
<reference evidence="2 3" key="1">
    <citation type="submission" date="2015-12" db="EMBL/GenBank/DDBJ databases">
        <title>Serinicoccus chungangenesis strain CD08_5 genome sequencing and assembly.</title>
        <authorList>
            <person name="Chander A.M."/>
            <person name="Kaur G."/>
            <person name="Nair G.R."/>
            <person name="Dhawan D.K."/>
            <person name="Kochhar R.K."/>
            <person name="Mayilraj S."/>
            <person name="Bhadada S.K."/>
        </authorList>
    </citation>
    <scope>NUCLEOTIDE SEQUENCE [LARGE SCALE GENOMIC DNA]</scope>
    <source>
        <strain evidence="2 3">CD08_5</strain>
    </source>
</reference>
<organism evidence="2 3">
    <name type="scientific">Serinicoccus chungangensis</name>
    <dbReference type="NCBI Taxonomy" id="767452"/>
    <lineage>
        <taxon>Bacteria</taxon>
        <taxon>Bacillati</taxon>
        <taxon>Actinomycetota</taxon>
        <taxon>Actinomycetes</taxon>
        <taxon>Micrococcales</taxon>
        <taxon>Ornithinimicrobiaceae</taxon>
        <taxon>Serinicoccus</taxon>
    </lineage>
</organism>
<proteinExistence type="predicted"/>
<gene>
    <name evidence="2" type="ORF">AVL62_12905</name>
</gene>
<keyword evidence="3" id="KW-1185">Reference proteome</keyword>
<dbReference type="STRING" id="767452.AVL62_12905"/>
<dbReference type="AlphaFoldDB" id="A0A0W8I0K3"/>
<evidence type="ECO:0000313" key="3">
    <source>
        <dbReference type="Proteomes" id="UP000054837"/>
    </source>
</evidence>
<accession>A0A0W8I0K3</accession>
<evidence type="ECO:0000256" key="1">
    <source>
        <dbReference type="SAM" id="MobiDB-lite"/>
    </source>
</evidence>
<comment type="caution">
    <text evidence="2">The sequence shown here is derived from an EMBL/GenBank/DDBJ whole genome shotgun (WGS) entry which is preliminary data.</text>
</comment>
<name>A0A0W8I0K3_9MICO</name>
<feature type="compositionally biased region" description="Low complexity" evidence="1">
    <location>
        <begin position="13"/>
        <end position="25"/>
    </location>
</feature>
<protein>
    <submittedName>
        <fullName evidence="2">Uncharacterized protein</fullName>
    </submittedName>
</protein>
<dbReference type="Pfam" id="PF11272">
    <property type="entry name" value="DUF3072"/>
    <property type="match status" value="1"/>
</dbReference>
<dbReference type="Proteomes" id="UP000054837">
    <property type="component" value="Unassembled WGS sequence"/>
</dbReference>
<dbReference type="InterPro" id="IPR021425">
    <property type="entry name" value="DUF3072"/>
</dbReference>
<feature type="region of interest" description="Disordered" evidence="1">
    <location>
        <begin position="1"/>
        <end position="96"/>
    </location>
</feature>